<dbReference type="EMBL" id="AZGA01000020">
    <property type="protein sequence ID" value="KRM34835.1"/>
    <property type="molecule type" value="Genomic_DNA"/>
</dbReference>
<evidence type="ECO:0000313" key="9">
    <source>
        <dbReference type="EMBL" id="KRM34835.1"/>
    </source>
</evidence>
<dbReference type="SUPFAM" id="SSF52728">
    <property type="entry name" value="PTS IIb component"/>
    <property type="match status" value="1"/>
</dbReference>
<name>A0A0R1Y6D4_9LACO</name>
<keyword evidence="7" id="KW-0418">Kinase</keyword>
<sequence>MTNLIKMLRIDERLVHGQVALIWSHQLQVDHIVVVNDKAANDPIQSASLKMATPPTMKAIVLTRDKAKTLFADPRFNALNSFIVVNNPQDARFVVETGVKIPLVNIGNFGRASKEAAANKKKYTENLRLSDQDVADLQAISDSGTPVAYQIVPDQQKIPLDKLIQKGA</sequence>
<keyword evidence="3" id="KW-0963">Cytoplasm</keyword>
<dbReference type="PATRIC" id="fig|1423734.3.peg.1996"/>
<evidence type="ECO:0000256" key="2">
    <source>
        <dbReference type="ARBA" id="ARBA00022448"/>
    </source>
</evidence>
<dbReference type="Proteomes" id="UP000051236">
    <property type="component" value="Unassembled WGS sequence"/>
</dbReference>
<organism evidence="9 10">
    <name type="scientific">Agrilactobacillus composti DSM 18527 = JCM 14202</name>
    <dbReference type="NCBI Taxonomy" id="1423734"/>
    <lineage>
        <taxon>Bacteria</taxon>
        <taxon>Bacillati</taxon>
        <taxon>Bacillota</taxon>
        <taxon>Bacilli</taxon>
        <taxon>Lactobacillales</taxon>
        <taxon>Lactobacillaceae</taxon>
        <taxon>Agrilactobacillus</taxon>
    </lineage>
</organism>
<keyword evidence="2" id="KW-0813">Transport</keyword>
<comment type="subcellular location">
    <subcellularLocation>
        <location evidence="1">Cytoplasm</location>
    </subcellularLocation>
</comment>
<gene>
    <name evidence="9" type="ORF">FC83_GL001972</name>
</gene>
<comment type="caution">
    <text evidence="9">The sequence shown here is derived from an EMBL/GenBank/DDBJ whole genome shotgun (WGS) entry which is preliminary data.</text>
</comment>
<keyword evidence="5" id="KW-0808">Transferase</keyword>
<evidence type="ECO:0000256" key="3">
    <source>
        <dbReference type="ARBA" id="ARBA00022490"/>
    </source>
</evidence>
<keyword evidence="6" id="KW-0598">Phosphotransferase system</keyword>
<dbReference type="GO" id="GO:0016301">
    <property type="term" value="F:kinase activity"/>
    <property type="evidence" value="ECO:0007669"/>
    <property type="project" value="UniProtKB-KW"/>
</dbReference>
<reference evidence="9 10" key="1">
    <citation type="journal article" date="2015" name="Genome Announc.">
        <title>Expanding the biotechnology potential of lactobacilli through comparative genomics of 213 strains and associated genera.</title>
        <authorList>
            <person name="Sun Z."/>
            <person name="Harris H.M."/>
            <person name="McCann A."/>
            <person name="Guo C."/>
            <person name="Argimon S."/>
            <person name="Zhang W."/>
            <person name="Yang X."/>
            <person name="Jeffery I.B."/>
            <person name="Cooney J.C."/>
            <person name="Kagawa T.F."/>
            <person name="Liu W."/>
            <person name="Song Y."/>
            <person name="Salvetti E."/>
            <person name="Wrobel A."/>
            <person name="Rasinkangas P."/>
            <person name="Parkhill J."/>
            <person name="Rea M.C."/>
            <person name="O'Sullivan O."/>
            <person name="Ritari J."/>
            <person name="Douillard F.P."/>
            <person name="Paul Ross R."/>
            <person name="Yang R."/>
            <person name="Briner A.E."/>
            <person name="Felis G.E."/>
            <person name="de Vos W.M."/>
            <person name="Barrangou R."/>
            <person name="Klaenhammer T.R."/>
            <person name="Caufield P.W."/>
            <person name="Cui Y."/>
            <person name="Zhang H."/>
            <person name="O'Toole P.W."/>
        </authorList>
    </citation>
    <scope>NUCLEOTIDE SEQUENCE [LARGE SCALE GENOMIC DNA]</scope>
    <source>
        <strain evidence="9 10">DSM 18527</strain>
    </source>
</reference>
<evidence type="ECO:0000256" key="7">
    <source>
        <dbReference type="ARBA" id="ARBA00022777"/>
    </source>
</evidence>
<dbReference type="eggNOG" id="COG3444">
    <property type="taxonomic scope" value="Bacteria"/>
</dbReference>
<dbReference type="GO" id="GO:0005737">
    <property type="term" value="C:cytoplasm"/>
    <property type="evidence" value="ECO:0007669"/>
    <property type="project" value="UniProtKB-SubCell"/>
</dbReference>
<evidence type="ECO:0000256" key="1">
    <source>
        <dbReference type="ARBA" id="ARBA00004496"/>
    </source>
</evidence>
<evidence type="ECO:0000256" key="6">
    <source>
        <dbReference type="ARBA" id="ARBA00022683"/>
    </source>
</evidence>
<feature type="domain" description="PTS EIIB type-4" evidence="8">
    <location>
        <begin position="1"/>
        <end position="168"/>
    </location>
</feature>
<proteinExistence type="predicted"/>
<dbReference type="Pfam" id="PF03830">
    <property type="entry name" value="PTSIIB_sorb"/>
    <property type="match status" value="1"/>
</dbReference>
<dbReference type="Gene3D" id="3.40.35.10">
    <property type="entry name" value="Phosphotransferase system, sorbose subfamily IIB component"/>
    <property type="match status" value="1"/>
</dbReference>
<dbReference type="GO" id="GO:0009401">
    <property type="term" value="P:phosphoenolpyruvate-dependent sugar phosphotransferase system"/>
    <property type="evidence" value="ECO:0007669"/>
    <property type="project" value="UniProtKB-KW"/>
</dbReference>
<dbReference type="InterPro" id="IPR004720">
    <property type="entry name" value="PTS_IIB_sorbose-sp"/>
</dbReference>
<protein>
    <recommendedName>
        <fullName evidence="8">PTS EIIB type-4 domain-containing protein</fullName>
    </recommendedName>
</protein>
<evidence type="ECO:0000256" key="4">
    <source>
        <dbReference type="ARBA" id="ARBA00022597"/>
    </source>
</evidence>
<dbReference type="PROSITE" id="PS51101">
    <property type="entry name" value="PTS_EIIB_TYPE_4"/>
    <property type="match status" value="1"/>
</dbReference>
<keyword evidence="10" id="KW-1185">Reference proteome</keyword>
<dbReference type="InterPro" id="IPR036667">
    <property type="entry name" value="PTS_IIB_sorbose-sp_sf"/>
</dbReference>
<evidence type="ECO:0000259" key="8">
    <source>
        <dbReference type="PROSITE" id="PS51101"/>
    </source>
</evidence>
<dbReference type="GO" id="GO:0008982">
    <property type="term" value="F:protein-N(PI)-phosphohistidine-sugar phosphotransferase activity"/>
    <property type="evidence" value="ECO:0007669"/>
    <property type="project" value="InterPro"/>
</dbReference>
<evidence type="ECO:0000256" key="5">
    <source>
        <dbReference type="ARBA" id="ARBA00022679"/>
    </source>
</evidence>
<keyword evidence="4" id="KW-0762">Sugar transport</keyword>
<dbReference type="AlphaFoldDB" id="A0A0R1Y6D4"/>
<accession>A0A0R1Y6D4</accession>
<dbReference type="STRING" id="1423734.FC83_GL001972"/>
<evidence type="ECO:0000313" key="10">
    <source>
        <dbReference type="Proteomes" id="UP000051236"/>
    </source>
</evidence>